<proteinExistence type="predicted"/>
<sequence length="98" mass="11300">MDELQRSTAQGLDPPLLWSCRVRVDHVLCLHCRRQFEVVDARSLVPIVGGNPRTRWWTPEVRDAVRLKKESYRAMLACGTPDTVDRYRQAKQALQQPG</sequence>
<evidence type="ECO:0000313" key="1">
    <source>
        <dbReference type="EMBL" id="KAI3366955.1"/>
    </source>
</evidence>
<accession>A0ACB8WGX9</accession>
<name>A0ACB8WGX9_9TELE</name>
<evidence type="ECO:0000313" key="2">
    <source>
        <dbReference type="Proteomes" id="UP000831701"/>
    </source>
</evidence>
<reference evidence="1" key="1">
    <citation type="submission" date="2022-04" db="EMBL/GenBank/DDBJ databases">
        <title>Jade perch genome.</title>
        <authorList>
            <person name="Chao B."/>
        </authorList>
    </citation>
    <scope>NUCLEOTIDE SEQUENCE</scope>
    <source>
        <strain evidence="1">CB-2022</strain>
    </source>
</reference>
<organism evidence="1 2">
    <name type="scientific">Scortum barcoo</name>
    <name type="common">barcoo grunter</name>
    <dbReference type="NCBI Taxonomy" id="214431"/>
    <lineage>
        <taxon>Eukaryota</taxon>
        <taxon>Metazoa</taxon>
        <taxon>Chordata</taxon>
        <taxon>Craniata</taxon>
        <taxon>Vertebrata</taxon>
        <taxon>Euteleostomi</taxon>
        <taxon>Actinopterygii</taxon>
        <taxon>Neopterygii</taxon>
        <taxon>Teleostei</taxon>
        <taxon>Neoteleostei</taxon>
        <taxon>Acanthomorphata</taxon>
        <taxon>Eupercaria</taxon>
        <taxon>Centrarchiformes</taxon>
        <taxon>Terapontoidei</taxon>
        <taxon>Terapontidae</taxon>
        <taxon>Scortum</taxon>
    </lineage>
</organism>
<comment type="caution">
    <text evidence="1">The sequence shown here is derived from an EMBL/GenBank/DDBJ whole genome shotgun (WGS) entry which is preliminary data.</text>
</comment>
<gene>
    <name evidence="1" type="ORF">L3Q82_009594</name>
</gene>
<dbReference type="EMBL" id="CM041540">
    <property type="protein sequence ID" value="KAI3366955.1"/>
    <property type="molecule type" value="Genomic_DNA"/>
</dbReference>
<keyword evidence="2" id="KW-1185">Reference proteome</keyword>
<protein>
    <submittedName>
        <fullName evidence="1">Uncharacterized protein</fullName>
    </submittedName>
</protein>
<dbReference type="Proteomes" id="UP000831701">
    <property type="component" value="Chromosome 10"/>
</dbReference>